<evidence type="ECO:0000313" key="2">
    <source>
        <dbReference type="EMBL" id="RHD75788.1"/>
    </source>
</evidence>
<reference evidence="2 3" key="1">
    <citation type="submission" date="2018-08" db="EMBL/GenBank/DDBJ databases">
        <title>A genome reference for cultivated species of the human gut microbiota.</title>
        <authorList>
            <person name="Zou Y."/>
            <person name="Xue W."/>
            <person name="Luo G."/>
        </authorList>
    </citation>
    <scope>NUCLEOTIDE SEQUENCE [LARGE SCALE GENOMIC DNA]</scope>
    <source>
        <strain evidence="2 3">AM30-4</strain>
    </source>
</reference>
<sequence>MYDTLRFRLNCLEREKRDLLSKFDFQEGRYPGHWSCQLDNLIIKVHGSIITVEGSLVKFHEGNNLCSLNRETTKQAIDLLGDRLHLDIKSAHVTRIDIAENFEMSHNVREYLPFLGYYPRHKRDSKYRTSLYYGTNGHTCLFYDKGKELQGKKGMESCLLRFESRWFKSLSAQLKWKNITGGTLSDLDFYRYIIQLWRKNYFDIKKRNIPLPKPNVPINTAKKAKDYLFSALLSSSMESTEELRMFLIEQLDTQNKSRFKRMLNDLNDDFTINEMSPLMEELDSKIRDRVSLELSII</sequence>
<feature type="domain" description="Replication-associated protein G2P N-terminal" evidence="1">
    <location>
        <begin position="38"/>
        <end position="153"/>
    </location>
</feature>
<dbReference type="Pfam" id="PF05144">
    <property type="entry name" value="Phage_CRI"/>
    <property type="match status" value="1"/>
</dbReference>
<accession>A0A3R6FLC6</accession>
<proteinExistence type="predicted"/>
<organism evidence="2 3">
    <name type="scientific">Parabacteroides distasonis</name>
    <dbReference type="NCBI Taxonomy" id="823"/>
    <lineage>
        <taxon>Bacteria</taxon>
        <taxon>Pseudomonadati</taxon>
        <taxon>Bacteroidota</taxon>
        <taxon>Bacteroidia</taxon>
        <taxon>Bacteroidales</taxon>
        <taxon>Tannerellaceae</taxon>
        <taxon>Parabacteroides</taxon>
    </lineage>
</organism>
<gene>
    <name evidence="2" type="ORF">DW782_09100</name>
</gene>
<protein>
    <recommendedName>
        <fullName evidence="1">Replication-associated protein G2P N-terminal domain-containing protein</fullName>
    </recommendedName>
</protein>
<dbReference type="Proteomes" id="UP000284660">
    <property type="component" value="Unassembled WGS sequence"/>
</dbReference>
<dbReference type="GO" id="GO:0006260">
    <property type="term" value="P:DNA replication"/>
    <property type="evidence" value="ECO:0007669"/>
    <property type="project" value="InterPro"/>
</dbReference>
<comment type="caution">
    <text evidence="2">The sequence shown here is derived from an EMBL/GenBank/DDBJ whole genome shotgun (WGS) entry which is preliminary data.</text>
</comment>
<evidence type="ECO:0000313" key="3">
    <source>
        <dbReference type="Proteomes" id="UP000284660"/>
    </source>
</evidence>
<evidence type="ECO:0000259" key="1">
    <source>
        <dbReference type="Pfam" id="PF05144"/>
    </source>
</evidence>
<dbReference type="AlphaFoldDB" id="A0A3R6FLC6"/>
<name>A0A3R6FLC6_PARDI</name>
<dbReference type="EMBL" id="QSJN01000004">
    <property type="protein sequence ID" value="RHD75788.1"/>
    <property type="molecule type" value="Genomic_DNA"/>
</dbReference>
<dbReference type="InterPro" id="IPR022686">
    <property type="entry name" value="G2P_N"/>
</dbReference>